<dbReference type="RefSeq" id="WP_036390382.1">
    <property type="nucleotide sequence ID" value="NZ_CP081000.1"/>
</dbReference>
<dbReference type="AlphaFoldDB" id="A0A378W639"/>
<organism evidence="1 2">
    <name type="scientific">Mycolicibacterium senegalense</name>
    <dbReference type="NCBI Taxonomy" id="1796"/>
    <lineage>
        <taxon>Bacteria</taxon>
        <taxon>Bacillati</taxon>
        <taxon>Actinomycetota</taxon>
        <taxon>Actinomycetes</taxon>
        <taxon>Mycobacteriales</taxon>
        <taxon>Mycobacteriaceae</taxon>
        <taxon>Mycolicibacterium</taxon>
    </lineage>
</organism>
<gene>
    <name evidence="1" type="ORF">NCTC4524_04495</name>
</gene>
<name>A0A378W639_9MYCO</name>
<dbReference type="EMBL" id="UGQQ01000002">
    <property type="protein sequence ID" value="SUA28515.1"/>
    <property type="molecule type" value="Genomic_DNA"/>
</dbReference>
<proteinExistence type="predicted"/>
<dbReference type="Proteomes" id="UP000254945">
    <property type="component" value="Unassembled WGS sequence"/>
</dbReference>
<accession>A0A378W639</accession>
<protein>
    <submittedName>
        <fullName evidence="1">Uncharacterized protein</fullName>
    </submittedName>
</protein>
<sequence length="365" mass="40130">MPHDVSIAPGSKLLEQNILFTGSVPGGSAEEVFRTLAGSVGARALAYPDGEIDPRRAFVSGLQAVFGQCEDLDEIPSGFPEGTPERAMFTPCFRVKKGVSKVRLEGLLPYAESAIESYAVFKRLRDEGTIAAGVRYQIAVVSAYCAVMFWFPHVEDWDVMHDAWTRALQVEYERMLEVIPAEDLAVQIDYAMEPGLLNGRHAEELDWVTQDMVGEAAFARCTSREYLAPHFVGLPETVLAGYHICLGTFPAFPRVPIDDIGFIVDATNALAVNAGRRIDFFHLPVMPDAGDNYYAPLERLDAAGAAIYLGVECDDGQEAMARRVSHARKFMGERFGVAHYCGYAWRAERLGELLGVLRDGADAAR</sequence>
<evidence type="ECO:0000313" key="2">
    <source>
        <dbReference type="Proteomes" id="UP000254945"/>
    </source>
</evidence>
<evidence type="ECO:0000313" key="1">
    <source>
        <dbReference type="EMBL" id="SUA28515.1"/>
    </source>
</evidence>
<reference evidence="1 2" key="1">
    <citation type="submission" date="2018-06" db="EMBL/GenBank/DDBJ databases">
        <authorList>
            <consortium name="Pathogen Informatics"/>
            <person name="Doyle S."/>
        </authorList>
    </citation>
    <scope>NUCLEOTIDE SEQUENCE [LARGE SCALE GENOMIC DNA]</scope>
    <source>
        <strain evidence="1 2">NCTC4524</strain>
    </source>
</reference>